<dbReference type="RefSeq" id="WP_129890711.1">
    <property type="nucleotide sequence ID" value="NZ_CP035758.1"/>
</dbReference>
<dbReference type="KEGG" id="kbs:EPA93_28180"/>
<protein>
    <submittedName>
        <fullName evidence="2">Uncharacterized protein</fullName>
    </submittedName>
</protein>
<gene>
    <name evidence="2" type="ORF">EPA93_28180</name>
</gene>
<accession>A0A4P6JW07</accession>
<evidence type="ECO:0000313" key="3">
    <source>
        <dbReference type="Proteomes" id="UP000290365"/>
    </source>
</evidence>
<evidence type="ECO:0000256" key="1">
    <source>
        <dbReference type="SAM" id="Phobius"/>
    </source>
</evidence>
<dbReference type="EMBL" id="CP035758">
    <property type="protein sequence ID" value="QBD79645.1"/>
    <property type="molecule type" value="Genomic_DNA"/>
</dbReference>
<name>A0A4P6JW07_KTERU</name>
<evidence type="ECO:0000313" key="2">
    <source>
        <dbReference type="EMBL" id="QBD79645.1"/>
    </source>
</evidence>
<proteinExistence type="predicted"/>
<feature type="transmembrane region" description="Helical" evidence="1">
    <location>
        <begin position="101"/>
        <end position="122"/>
    </location>
</feature>
<sequence>MQPFDEKIPEEGQQENEALIAFLRRAYRRTDADGVEGREQALLRVRERLLCYEARERPPLLISPLSPVAGEVGNMRSARNRFSYSPGRNGKNSLWARGARGIIAVAVVLLLVSSTLVLFQALRQSKSGSGGTNLPVLAEFKGTGSKTFSHLNLAVPRGRGVHIDLSCDGPGKSSVALYNAYPLLGDSGDDDWHHPKLFEFGFGSCSDLKSELNGVEMGVGEGTYTLTYTVYEVQIKIDPATSWKLKIVSYPVSPPPDLHLPVLALPGGQVSLGEFAGTGGKILVPSAYSLPPDFHPDRPWQLHLICRGQGNVYVTLDMHAYQLSEKYKNRIPALVTYTVPCGAATPASVSQLFPALNNASRTVVIDITEDKNVNWHWVLGMCMDGSTPGCQSPLEKP</sequence>
<keyword evidence="3" id="KW-1185">Reference proteome</keyword>
<dbReference type="AlphaFoldDB" id="A0A4P6JW07"/>
<organism evidence="2 3">
    <name type="scientific">Ktedonosporobacter rubrisoli</name>
    <dbReference type="NCBI Taxonomy" id="2509675"/>
    <lineage>
        <taxon>Bacteria</taxon>
        <taxon>Bacillati</taxon>
        <taxon>Chloroflexota</taxon>
        <taxon>Ktedonobacteria</taxon>
        <taxon>Ktedonobacterales</taxon>
        <taxon>Ktedonosporobacteraceae</taxon>
        <taxon>Ktedonosporobacter</taxon>
    </lineage>
</organism>
<keyword evidence="1" id="KW-0812">Transmembrane</keyword>
<reference evidence="2 3" key="1">
    <citation type="submission" date="2019-01" db="EMBL/GenBank/DDBJ databases">
        <title>Ktedonosporobacter rubrisoli SCAWS-G2.</title>
        <authorList>
            <person name="Huang Y."/>
            <person name="Yan B."/>
        </authorList>
    </citation>
    <scope>NUCLEOTIDE SEQUENCE [LARGE SCALE GENOMIC DNA]</scope>
    <source>
        <strain evidence="2 3">SCAWS-G2</strain>
    </source>
</reference>
<keyword evidence="1" id="KW-1133">Transmembrane helix</keyword>
<dbReference type="Proteomes" id="UP000290365">
    <property type="component" value="Chromosome"/>
</dbReference>
<keyword evidence="1" id="KW-0472">Membrane</keyword>